<dbReference type="InterPro" id="IPR043129">
    <property type="entry name" value="ATPase_NBD"/>
</dbReference>
<reference evidence="2" key="2">
    <citation type="submission" date="2021-04" db="EMBL/GenBank/DDBJ databases">
        <authorList>
            <person name="Gilroy R."/>
        </authorList>
    </citation>
    <scope>NUCLEOTIDE SEQUENCE</scope>
    <source>
        <strain evidence="2">CHK191-13928</strain>
    </source>
</reference>
<dbReference type="EMBL" id="DXEM01000015">
    <property type="protein sequence ID" value="HIX67482.1"/>
    <property type="molecule type" value="Genomic_DNA"/>
</dbReference>
<dbReference type="SUPFAM" id="SSF53067">
    <property type="entry name" value="Actin-like ATPase domain"/>
    <property type="match status" value="1"/>
</dbReference>
<evidence type="ECO:0000256" key="1">
    <source>
        <dbReference type="ARBA" id="ARBA00006479"/>
    </source>
</evidence>
<protein>
    <submittedName>
        <fullName evidence="2">ROK family protein</fullName>
    </submittedName>
</protein>
<dbReference type="Proteomes" id="UP000886721">
    <property type="component" value="Unassembled WGS sequence"/>
</dbReference>
<comment type="similarity">
    <text evidence="1">Belongs to the ROK (NagC/XylR) family.</text>
</comment>
<dbReference type="InterPro" id="IPR000600">
    <property type="entry name" value="ROK"/>
</dbReference>
<evidence type="ECO:0000313" key="2">
    <source>
        <dbReference type="EMBL" id="HIX67482.1"/>
    </source>
</evidence>
<dbReference type="Gene3D" id="3.30.420.40">
    <property type="match status" value="2"/>
</dbReference>
<dbReference type="AlphaFoldDB" id="A0A9D2B9Q0"/>
<dbReference type="PANTHER" id="PTHR18964">
    <property type="entry name" value="ROK (REPRESSOR, ORF, KINASE) FAMILY"/>
    <property type="match status" value="1"/>
</dbReference>
<accession>A0A9D2B9Q0</accession>
<dbReference type="CDD" id="cd24152">
    <property type="entry name" value="ASKHA_NBD_ROK-like"/>
    <property type="match status" value="1"/>
</dbReference>
<reference evidence="2" key="1">
    <citation type="journal article" date="2021" name="PeerJ">
        <title>Extensive microbial diversity within the chicken gut microbiome revealed by metagenomics and culture.</title>
        <authorList>
            <person name="Gilroy R."/>
            <person name="Ravi A."/>
            <person name="Getino M."/>
            <person name="Pursley I."/>
            <person name="Horton D.L."/>
            <person name="Alikhan N.F."/>
            <person name="Baker D."/>
            <person name="Gharbi K."/>
            <person name="Hall N."/>
            <person name="Watson M."/>
            <person name="Adriaenssens E.M."/>
            <person name="Foster-Nyarko E."/>
            <person name="Jarju S."/>
            <person name="Secka A."/>
            <person name="Antonio M."/>
            <person name="Oren A."/>
            <person name="Chaudhuri R.R."/>
            <person name="La Ragione R."/>
            <person name="Hildebrand F."/>
            <person name="Pallen M.J."/>
        </authorList>
    </citation>
    <scope>NUCLEOTIDE SEQUENCE</scope>
    <source>
        <strain evidence="2">CHK191-13928</strain>
    </source>
</reference>
<gene>
    <name evidence="2" type="ORF">H9735_05055</name>
</gene>
<dbReference type="Pfam" id="PF00480">
    <property type="entry name" value="ROK"/>
    <property type="match status" value="1"/>
</dbReference>
<name>A0A9D2B9Q0_9FIRM</name>
<sequence>MYACFDLGGTSLKYGLLDETGKILENGKVKVHDDVELIFDLIEKLIKSYEEANTIQGVCLSTPGAVDCERGVIYGYSALPSIHGPNWIQELEKRCQLPVSIENDANCAALAEVYRGAGKGYSDLMFLVIGSGIGGAVIKDGKIHHGKHLSGGEFGYAVFQQKDGKLQTYSDLAATVQMVEKVREAMKDDSLEGQDVFRMAEEGSKICQEAVKEFYFQLAVGIYNLQYIYDPEIIILGGGVSEQKDFVEQIEYQLDEVLRKVKIADIKPKVARCSFGPDANLEGAFLHHVMRENK</sequence>
<organism evidence="2 3">
    <name type="scientific">Candidatus Anaerostipes excrementavium</name>
    <dbReference type="NCBI Taxonomy" id="2838463"/>
    <lineage>
        <taxon>Bacteria</taxon>
        <taxon>Bacillati</taxon>
        <taxon>Bacillota</taxon>
        <taxon>Clostridia</taxon>
        <taxon>Lachnospirales</taxon>
        <taxon>Lachnospiraceae</taxon>
        <taxon>Anaerostipes</taxon>
    </lineage>
</organism>
<dbReference type="PANTHER" id="PTHR18964:SF170">
    <property type="entry name" value="SUGAR KINASE"/>
    <property type="match status" value="1"/>
</dbReference>
<evidence type="ECO:0000313" key="3">
    <source>
        <dbReference type="Proteomes" id="UP000886721"/>
    </source>
</evidence>
<proteinExistence type="inferred from homology"/>
<comment type="caution">
    <text evidence="2">The sequence shown here is derived from an EMBL/GenBank/DDBJ whole genome shotgun (WGS) entry which is preliminary data.</text>
</comment>